<keyword evidence="2" id="KW-1133">Transmembrane helix</keyword>
<evidence type="ECO:0000313" key="4">
    <source>
        <dbReference type="Proteomes" id="UP001233271"/>
    </source>
</evidence>
<dbReference type="Proteomes" id="UP001233271">
    <property type="component" value="Chromosome 6"/>
</dbReference>
<feature type="region of interest" description="Disordered" evidence="1">
    <location>
        <begin position="464"/>
        <end position="497"/>
    </location>
</feature>
<keyword evidence="2" id="KW-0472">Membrane</keyword>
<name>A0AA48L973_9TREE</name>
<accession>A0AA48L973</accession>
<gene>
    <name evidence="3" type="ORF">CcaverHIS019_0607130</name>
</gene>
<dbReference type="EMBL" id="AP028217">
    <property type="protein sequence ID" value="BEI94254.1"/>
    <property type="molecule type" value="Genomic_DNA"/>
</dbReference>
<feature type="transmembrane region" description="Helical" evidence="2">
    <location>
        <begin position="294"/>
        <end position="316"/>
    </location>
</feature>
<dbReference type="GeneID" id="85498124"/>
<feature type="region of interest" description="Disordered" evidence="1">
    <location>
        <begin position="380"/>
        <end position="432"/>
    </location>
</feature>
<evidence type="ECO:0000256" key="1">
    <source>
        <dbReference type="SAM" id="MobiDB-lite"/>
    </source>
</evidence>
<proteinExistence type="predicted"/>
<evidence type="ECO:0000256" key="2">
    <source>
        <dbReference type="SAM" id="Phobius"/>
    </source>
</evidence>
<dbReference type="RefSeq" id="XP_060459519.1">
    <property type="nucleotide sequence ID" value="XM_060603201.1"/>
</dbReference>
<keyword evidence="4" id="KW-1185">Reference proteome</keyword>
<protein>
    <submittedName>
        <fullName evidence="3">Uncharacterized protein</fullName>
    </submittedName>
</protein>
<reference evidence="3" key="1">
    <citation type="journal article" date="2023" name="BMC Genomics">
        <title>Chromosome-level genome assemblies of Cutaneotrichosporon spp. (Trichosporonales, Basidiomycota) reveal imbalanced evolution between nucleotide sequences and chromosome synteny.</title>
        <authorList>
            <person name="Kobayashi Y."/>
            <person name="Kayamori A."/>
            <person name="Aoki K."/>
            <person name="Shiwa Y."/>
            <person name="Matsutani M."/>
            <person name="Fujita N."/>
            <person name="Sugita T."/>
            <person name="Iwasaki W."/>
            <person name="Tanaka N."/>
            <person name="Takashima M."/>
        </authorList>
    </citation>
    <scope>NUCLEOTIDE SEQUENCE</scope>
    <source>
        <strain evidence="3">HIS019</strain>
    </source>
</reference>
<dbReference type="KEGG" id="ccac:CcaHIS019_0607130"/>
<organism evidence="3 4">
    <name type="scientific">Cutaneotrichosporon cavernicola</name>
    <dbReference type="NCBI Taxonomy" id="279322"/>
    <lineage>
        <taxon>Eukaryota</taxon>
        <taxon>Fungi</taxon>
        <taxon>Dikarya</taxon>
        <taxon>Basidiomycota</taxon>
        <taxon>Agaricomycotina</taxon>
        <taxon>Tremellomycetes</taxon>
        <taxon>Trichosporonales</taxon>
        <taxon>Trichosporonaceae</taxon>
        <taxon>Cutaneotrichosporon</taxon>
    </lineage>
</organism>
<evidence type="ECO:0000313" key="3">
    <source>
        <dbReference type="EMBL" id="BEI94254.1"/>
    </source>
</evidence>
<sequence length="497" mass="53602">MASSPPPPPRRTLRLTLPADALSPSLTFSPPLSWNFDGAWNLVNATGASISHTFAGERWALRGSANALVIAGPSADLTVDGIPTKSINTVGDEVVAAKVGEGWHTAKYSLSGYRGELSVYGATSELSIVADLSEDEFKALEQRVPLSEHGDNLVYDGWSAVEAAQGTMGTLVLNIPSNTSLFALSGTRGPAGTVQLTLTPPILDRGDFAADTALAAPSNDTALFTAPLDPQIQYAVNITGRGARLSALHYWPVSSDAFPWRRSSWSPPSSLLYIPPPPPSNPQSSLAQHRRKNIGAIVGGTIGGLVILSVLIIMALCECRRVRFFGARYRPRRGVSKRGISSSDLTRFDEHYFSVRTDMYSRPSLTETASVVSIPISKVGAPPQPQFGPPQSQLGHQLGPPPQTKVPQLARQLGPPPPPRLRRPPPIEEPRRSSYELRVREFMGVPQWSTLPGHARERVLLPVAPPRERLRQPSPAPEEWEPDNMSVYSGATIGKAI</sequence>
<keyword evidence="2" id="KW-0812">Transmembrane</keyword>
<dbReference type="AlphaFoldDB" id="A0AA48L973"/>